<dbReference type="AlphaFoldDB" id="A0A1L5NNB5"/>
<dbReference type="EMBL" id="CP017101">
    <property type="protein sequence ID" value="APO69385.1"/>
    <property type="molecule type" value="Genomic_DNA"/>
</dbReference>
<dbReference type="STRING" id="56730.IE4872_CH03800"/>
<organism evidence="1 2">
    <name type="scientific">Rhizobium gallicum</name>
    <dbReference type="NCBI Taxonomy" id="56730"/>
    <lineage>
        <taxon>Bacteria</taxon>
        <taxon>Pseudomonadati</taxon>
        <taxon>Pseudomonadota</taxon>
        <taxon>Alphaproteobacteria</taxon>
        <taxon>Hyphomicrobiales</taxon>
        <taxon>Rhizobiaceae</taxon>
        <taxon>Rhizobium/Agrobacterium group</taxon>
        <taxon>Rhizobium</taxon>
    </lineage>
</organism>
<accession>A0A1L5NNB5</accession>
<evidence type="ECO:0000313" key="1">
    <source>
        <dbReference type="EMBL" id="APO69385.1"/>
    </source>
</evidence>
<dbReference type="Proteomes" id="UP000184749">
    <property type="component" value="Chromosome"/>
</dbReference>
<reference evidence="1 2" key="1">
    <citation type="submission" date="2016-09" db="EMBL/GenBank/DDBJ databases">
        <title>The complete genome sequences of Rhizobium gallicum, symbiovars gallicum and phaseoli, symbionts associated to common bean (Phaseolus vulgaris).</title>
        <authorList>
            <person name="Bustos P."/>
            <person name="Santamaria R.I."/>
            <person name="Perez-Carrascal O.M."/>
            <person name="Juarez S."/>
            <person name="Lozano L."/>
            <person name="Martinez-Flores I."/>
            <person name="Martinez-Romero E."/>
            <person name="Cevallos M."/>
            <person name="Romero D."/>
            <person name="Davila G."/>
            <person name="Gonzalez V."/>
        </authorList>
    </citation>
    <scope>NUCLEOTIDE SEQUENCE [LARGE SCALE GENOMIC DNA]</scope>
    <source>
        <strain evidence="1 2">IE4872</strain>
    </source>
</reference>
<evidence type="ECO:0000313" key="2">
    <source>
        <dbReference type="Proteomes" id="UP000184749"/>
    </source>
</evidence>
<gene>
    <name evidence="1" type="ORF">IE4872_CH03800</name>
</gene>
<sequence>MRAVLRHVRRSALSAGPRLLRHCCRWPPPIMSEMLVRRALHRATLWRSAGSAVSAEAIANPPPFDRLRSVAAHDHAVGDLAHGLKYRDRTDLAPMMAGWMLRASDGMIGACDVSVPIPLHRSRMLSRKFNQTAELARKARSFGGRAPWSSRF</sequence>
<protein>
    <submittedName>
        <fullName evidence="1">Phosphoribosyl transferase domain-containing protein</fullName>
    </submittedName>
</protein>
<keyword evidence="1" id="KW-0808">Transferase</keyword>
<dbReference type="GO" id="GO:0016740">
    <property type="term" value="F:transferase activity"/>
    <property type="evidence" value="ECO:0007669"/>
    <property type="project" value="UniProtKB-KW"/>
</dbReference>
<proteinExistence type="predicted"/>
<name>A0A1L5NNB5_9HYPH</name>